<sequence>ILALTNEQEKGLQCKPLCVCGYVNQQRSEIKIRDCVPASQFARAFALTVLSVRSLRNLLLDYLQLKNCVNMEQITHFEGFEETQERRDDNQARSADVEVSLNKVEPVAAFHSDVKQGDPESSLPEHRVKRQEQEVKGQLHVEAMEGGNSARKLDSTALKIETDLENADTDEEGDFIHGGMEAETKAECSEDIARFVPTCRRVVEIESAWQQQERECPRVLSLAVEQNAGGSGMVDDNKMEKVKNPNNAVPAPDEQLFEEKLLNVQRLQKEDDCKTAQSLGLVAPGEQNAQEGEVAPNPLVNEQKEAVEVLSEPAAGPPEDQIESVVKQSKEEATRQSFKGEGTDHTTGDSCQNNMGECLGEHTVTEQVAMGGGERRLERFLSQTELYITKADQQPSEESYSSDLLAPSCGDAVVCKLIPQYSTAVYSPEGRDCDQTEQGDGEFLLKKAMSAEEIGDVALEDGSERKSSASNIGEEAQTDNEMSSRDMGNEQ</sequence>
<keyword evidence="3" id="KW-1185">Reference proteome</keyword>
<feature type="non-terminal residue" evidence="2">
    <location>
        <position position="1"/>
    </location>
</feature>
<dbReference type="EMBL" id="BFAA01039467">
    <property type="protein sequence ID" value="GCB83789.1"/>
    <property type="molecule type" value="Genomic_DNA"/>
</dbReference>
<evidence type="ECO:0000313" key="3">
    <source>
        <dbReference type="Proteomes" id="UP000288216"/>
    </source>
</evidence>
<protein>
    <submittedName>
        <fullName evidence="2">Uncharacterized protein</fullName>
    </submittedName>
</protein>
<comment type="caution">
    <text evidence="2">The sequence shown here is derived from an EMBL/GenBank/DDBJ whole genome shotgun (WGS) entry which is preliminary data.</text>
</comment>
<feature type="region of interest" description="Disordered" evidence="1">
    <location>
        <begin position="230"/>
        <end position="254"/>
    </location>
</feature>
<feature type="region of interest" description="Disordered" evidence="1">
    <location>
        <begin position="455"/>
        <end position="491"/>
    </location>
</feature>
<dbReference type="AlphaFoldDB" id="A0A401QEH2"/>
<dbReference type="Proteomes" id="UP000288216">
    <property type="component" value="Unassembled WGS sequence"/>
</dbReference>
<feature type="compositionally biased region" description="Basic and acidic residues" evidence="1">
    <location>
        <begin position="482"/>
        <end position="491"/>
    </location>
</feature>
<gene>
    <name evidence="2" type="ORF">scyTo_0024107</name>
</gene>
<dbReference type="OrthoDB" id="10664843at2759"/>
<feature type="region of interest" description="Disordered" evidence="1">
    <location>
        <begin position="312"/>
        <end position="351"/>
    </location>
</feature>
<reference evidence="2 3" key="1">
    <citation type="journal article" date="2018" name="Nat. Ecol. Evol.">
        <title>Shark genomes provide insights into elasmobranch evolution and the origin of vertebrates.</title>
        <authorList>
            <person name="Hara Y"/>
            <person name="Yamaguchi K"/>
            <person name="Onimaru K"/>
            <person name="Kadota M"/>
            <person name="Koyanagi M"/>
            <person name="Keeley SD"/>
            <person name="Tatsumi K"/>
            <person name="Tanaka K"/>
            <person name="Motone F"/>
            <person name="Kageyama Y"/>
            <person name="Nozu R"/>
            <person name="Adachi N"/>
            <person name="Nishimura O"/>
            <person name="Nakagawa R"/>
            <person name="Tanegashima C"/>
            <person name="Kiyatake I"/>
            <person name="Matsumoto R"/>
            <person name="Murakumo K"/>
            <person name="Nishida K"/>
            <person name="Terakita A"/>
            <person name="Kuratani S"/>
            <person name="Sato K"/>
            <person name="Hyodo S Kuraku.S."/>
        </authorList>
    </citation>
    <scope>NUCLEOTIDE SEQUENCE [LARGE SCALE GENOMIC DNA]</scope>
</reference>
<organism evidence="2 3">
    <name type="scientific">Scyliorhinus torazame</name>
    <name type="common">Cloudy catshark</name>
    <name type="synonym">Catulus torazame</name>
    <dbReference type="NCBI Taxonomy" id="75743"/>
    <lineage>
        <taxon>Eukaryota</taxon>
        <taxon>Metazoa</taxon>
        <taxon>Chordata</taxon>
        <taxon>Craniata</taxon>
        <taxon>Vertebrata</taxon>
        <taxon>Chondrichthyes</taxon>
        <taxon>Elasmobranchii</taxon>
        <taxon>Galeomorphii</taxon>
        <taxon>Galeoidea</taxon>
        <taxon>Carcharhiniformes</taxon>
        <taxon>Scyliorhinidae</taxon>
        <taxon>Scyliorhinus</taxon>
    </lineage>
</organism>
<proteinExistence type="predicted"/>
<feature type="non-terminal residue" evidence="2">
    <location>
        <position position="491"/>
    </location>
</feature>
<accession>A0A401QEH2</accession>
<evidence type="ECO:0000256" key="1">
    <source>
        <dbReference type="SAM" id="MobiDB-lite"/>
    </source>
</evidence>
<name>A0A401QEH2_SCYTO</name>
<evidence type="ECO:0000313" key="2">
    <source>
        <dbReference type="EMBL" id="GCB83789.1"/>
    </source>
</evidence>